<evidence type="ECO:0000313" key="10">
    <source>
        <dbReference type="EMBL" id="SCW61349.1"/>
    </source>
</evidence>
<gene>
    <name evidence="10" type="ORF">SAMN02927900_03117</name>
</gene>
<dbReference type="SUPFAM" id="SSF161098">
    <property type="entry name" value="MetI-like"/>
    <property type="match status" value="1"/>
</dbReference>
<comment type="subcellular location">
    <subcellularLocation>
        <location evidence="1">Cell inner membrane</location>
        <topology evidence="1">Multi-pass membrane protein</topology>
    </subcellularLocation>
    <subcellularLocation>
        <location evidence="8">Cell membrane</location>
        <topology evidence="8">Multi-pass membrane protein</topology>
    </subcellularLocation>
</comment>
<feature type="transmembrane region" description="Helical" evidence="8">
    <location>
        <begin position="101"/>
        <end position="120"/>
    </location>
</feature>
<feature type="transmembrane region" description="Helical" evidence="8">
    <location>
        <begin position="27"/>
        <end position="56"/>
    </location>
</feature>
<feature type="transmembrane region" description="Helical" evidence="8">
    <location>
        <begin position="68"/>
        <end position="89"/>
    </location>
</feature>
<evidence type="ECO:0000256" key="2">
    <source>
        <dbReference type="ARBA" id="ARBA00010072"/>
    </source>
</evidence>
<evidence type="ECO:0000256" key="4">
    <source>
        <dbReference type="ARBA" id="ARBA00022475"/>
    </source>
</evidence>
<protein>
    <submittedName>
        <fullName evidence="10">Polar amino acid transport system permease protein</fullName>
    </submittedName>
</protein>
<dbReference type="InterPro" id="IPR035906">
    <property type="entry name" value="MetI-like_sf"/>
</dbReference>
<evidence type="ECO:0000256" key="1">
    <source>
        <dbReference type="ARBA" id="ARBA00004429"/>
    </source>
</evidence>
<dbReference type="Proteomes" id="UP000199542">
    <property type="component" value="Unassembled WGS sequence"/>
</dbReference>
<dbReference type="CDD" id="cd06261">
    <property type="entry name" value="TM_PBP2"/>
    <property type="match status" value="1"/>
</dbReference>
<evidence type="ECO:0000256" key="3">
    <source>
        <dbReference type="ARBA" id="ARBA00022448"/>
    </source>
</evidence>
<keyword evidence="5 8" id="KW-0812">Transmembrane</keyword>
<feature type="transmembrane region" description="Helical" evidence="8">
    <location>
        <begin position="194"/>
        <end position="212"/>
    </location>
</feature>
<comment type="similarity">
    <text evidence="2">Belongs to the binding-protein-dependent transport system permease family. HisMQ subfamily.</text>
</comment>
<accession>A0A1G4RZ51</accession>
<dbReference type="PROSITE" id="PS50928">
    <property type="entry name" value="ABC_TM1"/>
    <property type="match status" value="1"/>
</dbReference>
<dbReference type="NCBIfam" id="TIGR01726">
    <property type="entry name" value="HEQRo_perm_3TM"/>
    <property type="match status" value="1"/>
</dbReference>
<name>A0A1G4RZ51_9HYPH</name>
<dbReference type="PANTHER" id="PTHR30614">
    <property type="entry name" value="MEMBRANE COMPONENT OF AMINO ACID ABC TRANSPORTER"/>
    <property type="match status" value="1"/>
</dbReference>
<dbReference type="InterPro" id="IPR000515">
    <property type="entry name" value="MetI-like"/>
</dbReference>
<proteinExistence type="inferred from homology"/>
<evidence type="ECO:0000256" key="7">
    <source>
        <dbReference type="ARBA" id="ARBA00023136"/>
    </source>
</evidence>
<dbReference type="InterPro" id="IPR010065">
    <property type="entry name" value="AA_ABC_transptr_permease_3TM"/>
</dbReference>
<dbReference type="Pfam" id="PF00528">
    <property type="entry name" value="BPD_transp_1"/>
    <property type="match status" value="1"/>
</dbReference>
<keyword evidence="3 8" id="KW-0813">Transport</keyword>
<sequence>MYRSFARTPLGAEGKTIMPGFVNDIPLYAAGLATTVAVSLLGIGISILVGIVLALALRSRFQFIALPIRFYVEFARGAPLALVLFLLYYGGPQFGLLLSPYVAGVVGLGLYGAGPFAEIFRAGFNAIPKGEREAAEMLGLTPGQTFLNIELPQALRLTLPASVGQTINLVKESAVLSVITLGELTKVAGTISSITFAVVTPYLTIALLYWALVEIISRFGFYAERHFAVKGS</sequence>
<evidence type="ECO:0000259" key="9">
    <source>
        <dbReference type="PROSITE" id="PS50928"/>
    </source>
</evidence>
<dbReference type="AlphaFoldDB" id="A0A1G4RZ51"/>
<dbReference type="InterPro" id="IPR043429">
    <property type="entry name" value="ArtM/GltK/GlnP/TcyL/YhdX-like"/>
</dbReference>
<dbReference type="GO" id="GO:0043190">
    <property type="term" value="C:ATP-binding cassette (ABC) transporter complex"/>
    <property type="evidence" value="ECO:0007669"/>
    <property type="project" value="InterPro"/>
</dbReference>
<organism evidence="10 11">
    <name type="scientific">Rhizobium mongolense subsp. loessense</name>
    <dbReference type="NCBI Taxonomy" id="158890"/>
    <lineage>
        <taxon>Bacteria</taxon>
        <taxon>Pseudomonadati</taxon>
        <taxon>Pseudomonadota</taxon>
        <taxon>Alphaproteobacteria</taxon>
        <taxon>Hyphomicrobiales</taxon>
        <taxon>Rhizobiaceae</taxon>
        <taxon>Rhizobium/Agrobacterium group</taxon>
        <taxon>Rhizobium</taxon>
    </lineage>
</organism>
<evidence type="ECO:0000256" key="5">
    <source>
        <dbReference type="ARBA" id="ARBA00022692"/>
    </source>
</evidence>
<feature type="domain" description="ABC transmembrane type-1" evidence="9">
    <location>
        <begin position="32"/>
        <end position="217"/>
    </location>
</feature>
<dbReference type="GO" id="GO:0006865">
    <property type="term" value="P:amino acid transport"/>
    <property type="evidence" value="ECO:0007669"/>
    <property type="project" value="TreeGrafter"/>
</dbReference>
<dbReference type="PANTHER" id="PTHR30614:SF34">
    <property type="entry name" value="BLR6398 PROTEIN"/>
    <property type="match status" value="1"/>
</dbReference>
<evidence type="ECO:0000256" key="8">
    <source>
        <dbReference type="RuleBase" id="RU363032"/>
    </source>
</evidence>
<reference evidence="10 11" key="1">
    <citation type="submission" date="2016-10" db="EMBL/GenBank/DDBJ databases">
        <authorList>
            <person name="de Groot N.N."/>
        </authorList>
    </citation>
    <scope>NUCLEOTIDE SEQUENCE [LARGE SCALE GENOMIC DNA]</scope>
    <source>
        <strain evidence="10 11">CGMCC 1.3401</strain>
    </source>
</reference>
<evidence type="ECO:0000313" key="11">
    <source>
        <dbReference type="Proteomes" id="UP000199542"/>
    </source>
</evidence>
<dbReference type="GO" id="GO:0022857">
    <property type="term" value="F:transmembrane transporter activity"/>
    <property type="evidence" value="ECO:0007669"/>
    <property type="project" value="InterPro"/>
</dbReference>
<keyword evidence="4" id="KW-1003">Cell membrane</keyword>
<evidence type="ECO:0000256" key="6">
    <source>
        <dbReference type="ARBA" id="ARBA00022989"/>
    </source>
</evidence>
<keyword evidence="6 8" id="KW-1133">Transmembrane helix</keyword>
<dbReference type="Gene3D" id="1.10.3720.10">
    <property type="entry name" value="MetI-like"/>
    <property type="match status" value="1"/>
</dbReference>
<dbReference type="EMBL" id="FMTM01000004">
    <property type="protein sequence ID" value="SCW61349.1"/>
    <property type="molecule type" value="Genomic_DNA"/>
</dbReference>
<keyword evidence="7 8" id="KW-0472">Membrane</keyword>